<dbReference type="EMBL" id="CP092870">
    <property type="protein sequence ID" value="UYV71301.1"/>
    <property type="molecule type" value="Genomic_DNA"/>
</dbReference>
<feature type="domain" description="EGF-like" evidence="6">
    <location>
        <begin position="73"/>
        <end position="109"/>
    </location>
</feature>
<keyword evidence="5" id="KW-1133">Transmembrane helix</keyword>
<comment type="caution">
    <text evidence="4">Lacks conserved residue(s) required for the propagation of feature annotation.</text>
</comment>
<dbReference type="InterPro" id="IPR051022">
    <property type="entry name" value="Notch_Cell-Fate_Det"/>
</dbReference>
<evidence type="ECO:0000256" key="2">
    <source>
        <dbReference type="ARBA" id="ARBA00022737"/>
    </source>
</evidence>
<feature type="disulfide bond" evidence="4">
    <location>
        <begin position="61"/>
        <end position="70"/>
    </location>
</feature>
<feature type="domain" description="EGF-like" evidence="6">
    <location>
        <begin position="157"/>
        <end position="193"/>
    </location>
</feature>
<feature type="disulfide bond" evidence="4">
    <location>
        <begin position="145"/>
        <end position="154"/>
    </location>
</feature>
<keyword evidence="5" id="KW-0472">Membrane</keyword>
<evidence type="ECO:0000259" key="6">
    <source>
        <dbReference type="PROSITE" id="PS50026"/>
    </source>
</evidence>
<dbReference type="SMART" id="SM00181">
    <property type="entry name" value="EGF"/>
    <property type="match status" value="5"/>
</dbReference>
<keyword evidence="3 4" id="KW-1015">Disulfide bond</keyword>
<protein>
    <recommendedName>
        <fullName evidence="6">EGF-like domain-containing protein</fullName>
    </recommendedName>
</protein>
<dbReference type="Pfam" id="PF12661">
    <property type="entry name" value="hEGF"/>
    <property type="match status" value="1"/>
</dbReference>
<evidence type="ECO:0000256" key="1">
    <source>
        <dbReference type="ARBA" id="ARBA00022536"/>
    </source>
</evidence>
<dbReference type="PANTHER" id="PTHR24049">
    <property type="entry name" value="CRUMBS FAMILY MEMBER"/>
    <property type="match status" value="1"/>
</dbReference>
<keyword evidence="2" id="KW-0677">Repeat</keyword>
<dbReference type="PROSITE" id="PS01187">
    <property type="entry name" value="EGF_CA"/>
    <property type="match status" value="1"/>
</dbReference>
<feature type="transmembrane region" description="Helical" evidence="5">
    <location>
        <begin position="319"/>
        <end position="340"/>
    </location>
</feature>
<feature type="disulfide bond" evidence="4">
    <location>
        <begin position="123"/>
        <end position="133"/>
    </location>
</feature>
<name>A0ABY6KR23_9ARAC</name>
<keyword evidence="1 4" id="KW-0245">EGF-like domain</keyword>
<accession>A0ABY6KR23</accession>
<dbReference type="PROSITE" id="PS50026">
    <property type="entry name" value="EGF_3"/>
    <property type="match status" value="5"/>
</dbReference>
<evidence type="ECO:0000313" key="8">
    <source>
        <dbReference type="Proteomes" id="UP001235939"/>
    </source>
</evidence>
<feature type="disulfide bond" evidence="4">
    <location>
        <begin position="99"/>
        <end position="108"/>
    </location>
</feature>
<dbReference type="CDD" id="cd00054">
    <property type="entry name" value="EGF_CA"/>
    <property type="match status" value="3"/>
</dbReference>
<dbReference type="InterPro" id="IPR001881">
    <property type="entry name" value="EGF-like_Ca-bd_dom"/>
</dbReference>
<dbReference type="PROSITE" id="PS00010">
    <property type="entry name" value="ASX_HYDROXYL"/>
    <property type="match status" value="2"/>
</dbReference>
<evidence type="ECO:0000313" key="7">
    <source>
        <dbReference type="EMBL" id="UYV71301.1"/>
    </source>
</evidence>
<dbReference type="SUPFAM" id="SSF57196">
    <property type="entry name" value="EGF/Laminin"/>
    <property type="match status" value="5"/>
</dbReference>
<dbReference type="InterPro" id="IPR000742">
    <property type="entry name" value="EGF"/>
</dbReference>
<reference evidence="7 8" key="1">
    <citation type="submission" date="2022-01" db="EMBL/GenBank/DDBJ databases">
        <title>A chromosomal length assembly of Cordylochernes scorpioides.</title>
        <authorList>
            <person name="Zeh D."/>
            <person name="Zeh J."/>
        </authorList>
    </citation>
    <scope>NUCLEOTIDE SEQUENCE [LARGE SCALE GENOMIC DNA]</scope>
    <source>
        <strain evidence="7">IN4F17</strain>
        <tissue evidence="7">Whole Body</tissue>
    </source>
</reference>
<feature type="domain" description="EGF-like" evidence="6">
    <location>
        <begin position="119"/>
        <end position="155"/>
    </location>
</feature>
<feature type="domain" description="EGF-like" evidence="6">
    <location>
        <begin position="30"/>
        <end position="71"/>
    </location>
</feature>
<dbReference type="PANTHER" id="PTHR24049:SF35">
    <property type="entry name" value="EGF-LIKE DOMAIN-CONTAINING PROTEIN"/>
    <property type="match status" value="1"/>
</dbReference>
<dbReference type="InterPro" id="IPR018097">
    <property type="entry name" value="EGF_Ca-bd_CS"/>
</dbReference>
<evidence type="ECO:0000256" key="3">
    <source>
        <dbReference type="ARBA" id="ARBA00023157"/>
    </source>
</evidence>
<dbReference type="PROSITE" id="PS01186">
    <property type="entry name" value="EGF_2"/>
    <property type="match status" value="4"/>
</dbReference>
<feature type="non-terminal residue" evidence="7">
    <location>
        <position position="1"/>
    </location>
</feature>
<organism evidence="7 8">
    <name type="scientific">Cordylochernes scorpioides</name>
    <dbReference type="NCBI Taxonomy" id="51811"/>
    <lineage>
        <taxon>Eukaryota</taxon>
        <taxon>Metazoa</taxon>
        <taxon>Ecdysozoa</taxon>
        <taxon>Arthropoda</taxon>
        <taxon>Chelicerata</taxon>
        <taxon>Arachnida</taxon>
        <taxon>Pseudoscorpiones</taxon>
        <taxon>Cheliferoidea</taxon>
        <taxon>Chernetidae</taxon>
        <taxon>Cordylochernes</taxon>
    </lineage>
</organism>
<feature type="disulfide bond" evidence="4">
    <location>
        <begin position="183"/>
        <end position="192"/>
    </location>
</feature>
<dbReference type="InterPro" id="IPR013032">
    <property type="entry name" value="EGF-like_CS"/>
</dbReference>
<dbReference type="InterPro" id="IPR000152">
    <property type="entry name" value="EGF-type_Asp/Asn_hydroxyl_site"/>
</dbReference>
<dbReference type="SMART" id="SM00179">
    <property type="entry name" value="EGF_CA"/>
    <property type="match status" value="5"/>
</dbReference>
<gene>
    <name evidence="7" type="ORF">LAZ67_8002554</name>
</gene>
<feature type="domain" description="EGF-like" evidence="6">
    <location>
        <begin position="195"/>
        <end position="231"/>
    </location>
</feature>
<sequence length="367" mass="39476">MGTMGNPVTVYVQSFSCQCLGDYVGRWCEERDGCQGKPCQHDGYCVDIREGLTGNSFQCLCPHGYTGQRCEDTVYPCDRKPCQNGGTCLQNRTDFRCECREGYSGQYCQNGGPGPGNPQQNPCVPNPCIHGVCEDAGSGDYKCYCLPGYGGDHCEFEYDECDSSPCINSGACEDLVAGYRCHCGPGYRGRRCQIKVDLCQPNPCPAPAQCVDKGNNYSCVCHPGFNVHVVQAMIIMARGAPSITIPATPPPVRTGELAGRPLTPTSAPANLASRETPVKRVQRYICVSPEPRYPQSAASVAATVAKPGGGSPPDHLHNVYIAAATLAGACLVVLGVVAACNCRARRPYQRFLPRHRSSSLSDIKELK</sequence>
<proteinExistence type="predicted"/>
<dbReference type="Pfam" id="PF00008">
    <property type="entry name" value="EGF"/>
    <property type="match status" value="4"/>
</dbReference>
<dbReference type="Proteomes" id="UP001235939">
    <property type="component" value="Chromosome 08"/>
</dbReference>
<evidence type="ECO:0000256" key="4">
    <source>
        <dbReference type="PROSITE-ProRule" id="PRU00076"/>
    </source>
</evidence>
<dbReference type="Gene3D" id="2.10.25.10">
    <property type="entry name" value="Laminin"/>
    <property type="match status" value="5"/>
</dbReference>
<evidence type="ECO:0000256" key="5">
    <source>
        <dbReference type="SAM" id="Phobius"/>
    </source>
</evidence>
<keyword evidence="8" id="KW-1185">Reference proteome</keyword>
<dbReference type="PROSITE" id="PS00022">
    <property type="entry name" value="EGF_1"/>
    <property type="match status" value="4"/>
</dbReference>
<keyword evidence="5" id="KW-0812">Transmembrane</keyword>